<dbReference type="Gene3D" id="3.15.10.10">
    <property type="entry name" value="Bactericidal permeability-increasing protein, domain 1"/>
    <property type="match status" value="1"/>
</dbReference>
<dbReference type="Pfam" id="PF02886">
    <property type="entry name" value="LBP_BPI_CETP_C"/>
    <property type="match status" value="1"/>
</dbReference>
<comment type="caution">
    <text evidence="5">The sequence shown here is derived from an EMBL/GenBank/DDBJ whole genome shotgun (WGS) entry which is preliminary data.</text>
</comment>
<dbReference type="PANTHER" id="PTHR46801">
    <property type="entry name" value="OS06G0309200 PROTEIN"/>
    <property type="match status" value="1"/>
</dbReference>
<gene>
    <name evidence="5" type="ORF">DH2020_016796</name>
</gene>
<evidence type="ECO:0000256" key="2">
    <source>
        <dbReference type="SAM" id="SignalP"/>
    </source>
</evidence>
<organism evidence="5 6">
    <name type="scientific">Rehmannia glutinosa</name>
    <name type="common">Chinese foxglove</name>
    <dbReference type="NCBI Taxonomy" id="99300"/>
    <lineage>
        <taxon>Eukaryota</taxon>
        <taxon>Viridiplantae</taxon>
        <taxon>Streptophyta</taxon>
        <taxon>Embryophyta</taxon>
        <taxon>Tracheophyta</taxon>
        <taxon>Spermatophyta</taxon>
        <taxon>Magnoliopsida</taxon>
        <taxon>eudicotyledons</taxon>
        <taxon>Gunneridae</taxon>
        <taxon>Pentapetalae</taxon>
        <taxon>asterids</taxon>
        <taxon>lamiids</taxon>
        <taxon>Lamiales</taxon>
        <taxon>Orobanchaceae</taxon>
        <taxon>Rehmannieae</taxon>
        <taxon>Rehmannia</taxon>
    </lineage>
</organism>
<evidence type="ECO:0000313" key="5">
    <source>
        <dbReference type="EMBL" id="KAK6149271.1"/>
    </source>
</evidence>
<feature type="signal peptide" evidence="2">
    <location>
        <begin position="1"/>
        <end position="23"/>
    </location>
</feature>
<evidence type="ECO:0000259" key="4">
    <source>
        <dbReference type="SMART" id="SM00329"/>
    </source>
</evidence>
<dbReference type="SMART" id="SM00328">
    <property type="entry name" value="BPI1"/>
    <property type="match status" value="1"/>
</dbReference>
<dbReference type="Proteomes" id="UP001318860">
    <property type="component" value="Unassembled WGS sequence"/>
</dbReference>
<sequence length="457" mass="50664">MASSIFHFVLLFLLTFSSSRVQSHEQGYIRAEISNKGLEFLKDLLIEKAESSLVPLELPNIEKHVKIPIVGTVQMVLSDITIERIHVTSSTLKSGDSGIVIDVSGSTANLSTNWKYSYSTWLLPIAFSDKGSATVQVEGLEVGLTLSLKTLEGSLKLSLLECLVDAFEGKISSAVEDAVPKKIKESIVKLDSLLQSLPKEVPVTNIAALNITFIDDPELSESSLDLEINGLLSAKDEFMLSSKYHSLRDSFFCKEADKMVKFSFHEDVLKSASSVYFEANKMHWLLDKAPDQSLLNTAGWRFIVPQLYKKYPNHDMNLNLSVSSPPIIEVDKQQIRVKVPLDVVIDVLDVDEVIPVLCISVVISTSMSAEISRNAVTGSVKLNDFTMSLNWSKVGDLHMRLFQILMSTTLKTVILPYVNLKLSKGFQLPAFHGYELLDAQIVCKDSWIVICSDVSSV</sequence>
<feature type="domain" description="Lipid-binding serum glycoprotein C-terminal" evidence="4">
    <location>
        <begin position="254"/>
        <end position="452"/>
    </location>
</feature>
<evidence type="ECO:0000259" key="3">
    <source>
        <dbReference type="SMART" id="SM00328"/>
    </source>
</evidence>
<dbReference type="PIRSF" id="PIRSF002417">
    <property type="entry name" value="Lipid_binding_protein"/>
    <property type="match status" value="1"/>
</dbReference>
<evidence type="ECO:0000256" key="1">
    <source>
        <dbReference type="ARBA" id="ARBA00023180"/>
    </source>
</evidence>
<name>A0ABR0WPP8_REHGL</name>
<evidence type="ECO:0008006" key="7">
    <source>
        <dbReference type="Google" id="ProtNLM"/>
    </source>
</evidence>
<evidence type="ECO:0000313" key="6">
    <source>
        <dbReference type="Proteomes" id="UP001318860"/>
    </source>
</evidence>
<dbReference type="EMBL" id="JABTTQ020000009">
    <property type="protein sequence ID" value="KAK6149271.1"/>
    <property type="molecule type" value="Genomic_DNA"/>
</dbReference>
<feature type="chain" id="PRO_5046811710" description="BPI/LBP family protein" evidence="2">
    <location>
        <begin position="24"/>
        <end position="457"/>
    </location>
</feature>
<dbReference type="InterPro" id="IPR045897">
    <property type="entry name" value="BPI/LBP_pln"/>
</dbReference>
<keyword evidence="2" id="KW-0732">Signal</keyword>
<dbReference type="Gene3D" id="3.15.20.10">
    <property type="entry name" value="Bactericidal permeability-increasing protein, domain 2"/>
    <property type="match status" value="1"/>
</dbReference>
<dbReference type="Pfam" id="PF01273">
    <property type="entry name" value="LBP_BPI_CETP"/>
    <property type="match status" value="1"/>
</dbReference>
<dbReference type="InterPro" id="IPR017943">
    <property type="entry name" value="Bactericidal_perm-incr_a/b_dom"/>
</dbReference>
<dbReference type="InterPro" id="IPR017942">
    <property type="entry name" value="Lipid-bd_serum_glycop_N"/>
</dbReference>
<proteinExistence type="predicted"/>
<feature type="domain" description="Lipid-binding serum glycoprotein N-terminal" evidence="3">
    <location>
        <begin position="33"/>
        <end position="237"/>
    </location>
</feature>
<dbReference type="InterPro" id="IPR001124">
    <property type="entry name" value="Lipid-bd_serum_glycop_C"/>
</dbReference>
<dbReference type="SMART" id="SM00329">
    <property type="entry name" value="BPI2"/>
    <property type="match status" value="1"/>
</dbReference>
<dbReference type="PANTHER" id="PTHR46801:SF2">
    <property type="entry name" value="LIPOPOLYSACCHARIDE-BINDING PROTEIN"/>
    <property type="match status" value="1"/>
</dbReference>
<keyword evidence="6" id="KW-1185">Reference proteome</keyword>
<protein>
    <recommendedName>
        <fullName evidence="7">BPI/LBP family protein</fullName>
    </recommendedName>
</protein>
<accession>A0ABR0WPP8</accession>
<reference evidence="5 6" key="1">
    <citation type="journal article" date="2021" name="Comput. Struct. Biotechnol. J.">
        <title>De novo genome assembly of the potent medicinal plant Rehmannia glutinosa using nanopore technology.</title>
        <authorList>
            <person name="Ma L."/>
            <person name="Dong C."/>
            <person name="Song C."/>
            <person name="Wang X."/>
            <person name="Zheng X."/>
            <person name="Niu Y."/>
            <person name="Chen S."/>
            <person name="Feng W."/>
        </authorList>
    </citation>
    <scope>NUCLEOTIDE SEQUENCE [LARGE SCALE GENOMIC DNA]</scope>
    <source>
        <strain evidence="5">DH-2019</strain>
    </source>
</reference>
<dbReference type="SUPFAM" id="SSF55394">
    <property type="entry name" value="Bactericidal permeability-increasing protein, BPI"/>
    <property type="match status" value="2"/>
</dbReference>
<keyword evidence="1" id="KW-0325">Glycoprotein</keyword>
<dbReference type="InterPro" id="IPR030675">
    <property type="entry name" value="BPI/LBP"/>
</dbReference>